<evidence type="ECO:0000256" key="3">
    <source>
        <dbReference type="ARBA" id="ARBA00022833"/>
    </source>
</evidence>
<dbReference type="InterPro" id="IPR000571">
    <property type="entry name" value="Znf_CCCH"/>
</dbReference>
<sequence>MQWLKRPRANIMTKEVKFKIQKPCKYFNSSRGCRNGSNCHYQHDMLGMSRITKRLKGTNTYKIRVLENPLLPIVILTSLSKISHFPLPRTLTPSKGFISQSPPPLCSTTTPQTSSEEKFLTH</sequence>
<dbReference type="GO" id="GO:0008270">
    <property type="term" value="F:zinc ion binding"/>
    <property type="evidence" value="ECO:0007669"/>
    <property type="project" value="UniProtKB-KW"/>
</dbReference>
<dbReference type="OrthoDB" id="1928519at2759"/>
<dbReference type="Proteomes" id="UP000257109">
    <property type="component" value="Unassembled WGS sequence"/>
</dbReference>
<dbReference type="InterPro" id="IPR036855">
    <property type="entry name" value="Znf_CCCH_sf"/>
</dbReference>
<evidence type="ECO:0000259" key="6">
    <source>
        <dbReference type="PROSITE" id="PS50103"/>
    </source>
</evidence>
<reference evidence="7" key="1">
    <citation type="submission" date="2018-05" db="EMBL/GenBank/DDBJ databases">
        <title>Draft genome of Mucuna pruriens seed.</title>
        <authorList>
            <person name="Nnadi N.E."/>
            <person name="Vos R."/>
            <person name="Hasami M.H."/>
            <person name="Devisetty U.K."/>
            <person name="Aguiy J.C."/>
        </authorList>
    </citation>
    <scope>NUCLEOTIDE SEQUENCE [LARGE SCALE GENOMIC DNA]</scope>
    <source>
        <strain evidence="7">JCA_2017</strain>
    </source>
</reference>
<evidence type="ECO:0000256" key="1">
    <source>
        <dbReference type="ARBA" id="ARBA00022723"/>
    </source>
</evidence>
<keyword evidence="3 4" id="KW-0862">Zinc</keyword>
<dbReference type="SUPFAM" id="SSF90229">
    <property type="entry name" value="CCCH zinc finger"/>
    <property type="match status" value="1"/>
</dbReference>
<dbReference type="Gene3D" id="4.10.1000.10">
    <property type="entry name" value="Zinc finger, CCCH-type"/>
    <property type="match status" value="1"/>
</dbReference>
<evidence type="ECO:0000256" key="5">
    <source>
        <dbReference type="SAM" id="MobiDB-lite"/>
    </source>
</evidence>
<gene>
    <name evidence="7" type="ORF">CR513_61433</name>
</gene>
<name>A0A371E325_MUCPR</name>
<feature type="domain" description="C3H1-type" evidence="6">
    <location>
        <begin position="18"/>
        <end position="46"/>
    </location>
</feature>
<dbReference type="AlphaFoldDB" id="A0A371E325"/>
<feature type="non-terminal residue" evidence="7">
    <location>
        <position position="1"/>
    </location>
</feature>
<feature type="compositionally biased region" description="Polar residues" evidence="5">
    <location>
        <begin position="95"/>
        <end position="114"/>
    </location>
</feature>
<protein>
    <submittedName>
        <fullName evidence="7">Zinc finger CCCH domain-containing protein 30</fullName>
    </submittedName>
</protein>
<feature type="region of interest" description="Disordered" evidence="5">
    <location>
        <begin position="95"/>
        <end position="122"/>
    </location>
</feature>
<feature type="zinc finger region" description="C3H1-type" evidence="4">
    <location>
        <begin position="18"/>
        <end position="46"/>
    </location>
</feature>
<proteinExistence type="predicted"/>
<dbReference type="PROSITE" id="PS50103">
    <property type="entry name" value="ZF_C3H1"/>
    <property type="match status" value="1"/>
</dbReference>
<comment type="caution">
    <text evidence="7">The sequence shown here is derived from an EMBL/GenBank/DDBJ whole genome shotgun (WGS) entry which is preliminary data.</text>
</comment>
<organism evidence="7 8">
    <name type="scientific">Mucuna pruriens</name>
    <name type="common">Velvet bean</name>
    <name type="synonym">Dolichos pruriens</name>
    <dbReference type="NCBI Taxonomy" id="157652"/>
    <lineage>
        <taxon>Eukaryota</taxon>
        <taxon>Viridiplantae</taxon>
        <taxon>Streptophyta</taxon>
        <taxon>Embryophyta</taxon>
        <taxon>Tracheophyta</taxon>
        <taxon>Spermatophyta</taxon>
        <taxon>Magnoliopsida</taxon>
        <taxon>eudicotyledons</taxon>
        <taxon>Gunneridae</taxon>
        <taxon>Pentapetalae</taxon>
        <taxon>rosids</taxon>
        <taxon>fabids</taxon>
        <taxon>Fabales</taxon>
        <taxon>Fabaceae</taxon>
        <taxon>Papilionoideae</taxon>
        <taxon>50 kb inversion clade</taxon>
        <taxon>NPAAA clade</taxon>
        <taxon>indigoferoid/millettioid clade</taxon>
        <taxon>Phaseoleae</taxon>
        <taxon>Mucuna</taxon>
    </lineage>
</organism>
<dbReference type="EMBL" id="QJKJ01016881">
    <property type="protein sequence ID" value="RDX60428.1"/>
    <property type="molecule type" value="Genomic_DNA"/>
</dbReference>
<keyword evidence="8" id="KW-1185">Reference proteome</keyword>
<keyword evidence="2 4" id="KW-0863">Zinc-finger</keyword>
<keyword evidence="1 4" id="KW-0479">Metal-binding</keyword>
<evidence type="ECO:0000313" key="8">
    <source>
        <dbReference type="Proteomes" id="UP000257109"/>
    </source>
</evidence>
<evidence type="ECO:0000313" key="7">
    <source>
        <dbReference type="EMBL" id="RDX60428.1"/>
    </source>
</evidence>
<accession>A0A371E325</accession>
<evidence type="ECO:0000256" key="4">
    <source>
        <dbReference type="PROSITE-ProRule" id="PRU00723"/>
    </source>
</evidence>
<evidence type="ECO:0000256" key="2">
    <source>
        <dbReference type="ARBA" id="ARBA00022771"/>
    </source>
</evidence>